<name>A0A445D183_ARAHY</name>
<sequence>MGRIITGVTSRFKAKSSLIAEANALREAIIMAKYLMLGKTIIESDSLILVQAVKSKGKIWEIDAILKDIFMLLNDLQDTGFTWTPREGNRLAHEIAARTSMESLGNQWRFTPPPHLKLQAL</sequence>
<dbReference type="InterPro" id="IPR002156">
    <property type="entry name" value="RNaseH_domain"/>
</dbReference>
<gene>
    <name evidence="2" type="ORF">Ahy_A05g022720</name>
</gene>
<proteinExistence type="predicted"/>
<dbReference type="GO" id="GO:0004523">
    <property type="term" value="F:RNA-DNA hybrid ribonuclease activity"/>
    <property type="evidence" value="ECO:0007669"/>
    <property type="project" value="InterPro"/>
</dbReference>
<dbReference type="InterPro" id="IPR044730">
    <property type="entry name" value="RNase_H-like_dom_plant"/>
</dbReference>
<dbReference type="Proteomes" id="UP000289738">
    <property type="component" value="Chromosome A05"/>
</dbReference>
<dbReference type="InterPro" id="IPR012337">
    <property type="entry name" value="RNaseH-like_sf"/>
</dbReference>
<reference evidence="2 3" key="1">
    <citation type="submission" date="2019-01" db="EMBL/GenBank/DDBJ databases">
        <title>Sequencing of cultivated peanut Arachis hypogaea provides insights into genome evolution and oil improvement.</title>
        <authorList>
            <person name="Chen X."/>
        </authorList>
    </citation>
    <scope>NUCLEOTIDE SEQUENCE [LARGE SCALE GENOMIC DNA]</scope>
    <source>
        <strain evidence="3">cv. Fuhuasheng</strain>
        <tissue evidence="2">Leaves</tissue>
    </source>
</reference>
<organism evidence="2 3">
    <name type="scientific">Arachis hypogaea</name>
    <name type="common">Peanut</name>
    <dbReference type="NCBI Taxonomy" id="3818"/>
    <lineage>
        <taxon>Eukaryota</taxon>
        <taxon>Viridiplantae</taxon>
        <taxon>Streptophyta</taxon>
        <taxon>Embryophyta</taxon>
        <taxon>Tracheophyta</taxon>
        <taxon>Spermatophyta</taxon>
        <taxon>Magnoliopsida</taxon>
        <taxon>eudicotyledons</taxon>
        <taxon>Gunneridae</taxon>
        <taxon>Pentapetalae</taxon>
        <taxon>rosids</taxon>
        <taxon>fabids</taxon>
        <taxon>Fabales</taxon>
        <taxon>Fabaceae</taxon>
        <taxon>Papilionoideae</taxon>
        <taxon>50 kb inversion clade</taxon>
        <taxon>dalbergioids sensu lato</taxon>
        <taxon>Dalbergieae</taxon>
        <taxon>Pterocarpus clade</taxon>
        <taxon>Arachis</taxon>
    </lineage>
</organism>
<accession>A0A445D183</accession>
<evidence type="ECO:0000313" key="2">
    <source>
        <dbReference type="EMBL" id="RYR56979.1"/>
    </source>
</evidence>
<feature type="domain" description="RNase H type-1" evidence="1">
    <location>
        <begin position="2"/>
        <end position="98"/>
    </location>
</feature>
<dbReference type="SUPFAM" id="SSF53098">
    <property type="entry name" value="Ribonuclease H-like"/>
    <property type="match status" value="1"/>
</dbReference>
<dbReference type="PANTHER" id="PTHR47723:SF20">
    <property type="entry name" value="RNASE H TYPE-1 DOMAIN-CONTAINING PROTEIN"/>
    <property type="match status" value="1"/>
</dbReference>
<dbReference type="PANTHER" id="PTHR47723">
    <property type="entry name" value="OS05G0353850 PROTEIN"/>
    <property type="match status" value="1"/>
</dbReference>
<evidence type="ECO:0000313" key="3">
    <source>
        <dbReference type="Proteomes" id="UP000289738"/>
    </source>
</evidence>
<dbReference type="EMBL" id="SDMP01000005">
    <property type="protein sequence ID" value="RYR56979.1"/>
    <property type="molecule type" value="Genomic_DNA"/>
</dbReference>
<evidence type="ECO:0000259" key="1">
    <source>
        <dbReference type="Pfam" id="PF13456"/>
    </source>
</evidence>
<comment type="caution">
    <text evidence="2">The sequence shown here is derived from an EMBL/GenBank/DDBJ whole genome shotgun (WGS) entry which is preliminary data.</text>
</comment>
<dbReference type="STRING" id="3818.A0A445D183"/>
<keyword evidence="3" id="KW-1185">Reference proteome</keyword>
<dbReference type="AlphaFoldDB" id="A0A445D183"/>
<dbReference type="Pfam" id="PF13456">
    <property type="entry name" value="RVT_3"/>
    <property type="match status" value="1"/>
</dbReference>
<protein>
    <recommendedName>
        <fullName evidence="1">RNase H type-1 domain-containing protein</fullName>
    </recommendedName>
</protein>
<dbReference type="GO" id="GO:0003676">
    <property type="term" value="F:nucleic acid binding"/>
    <property type="evidence" value="ECO:0007669"/>
    <property type="project" value="InterPro"/>
</dbReference>
<dbReference type="Gene3D" id="3.30.420.10">
    <property type="entry name" value="Ribonuclease H-like superfamily/Ribonuclease H"/>
    <property type="match status" value="1"/>
</dbReference>
<dbReference type="InterPro" id="IPR053151">
    <property type="entry name" value="RNase_H-like"/>
</dbReference>
<dbReference type="CDD" id="cd06222">
    <property type="entry name" value="RNase_H_like"/>
    <property type="match status" value="1"/>
</dbReference>
<dbReference type="InterPro" id="IPR036397">
    <property type="entry name" value="RNaseH_sf"/>
</dbReference>